<feature type="transmembrane region" description="Helical" evidence="3">
    <location>
        <begin position="125"/>
        <end position="144"/>
    </location>
</feature>
<dbReference type="InterPro" id="IPR005334">
    <property type="entry name" value="Tctex-1-like"/>
</dbReference>
<keyword evidence="3" id="KW-1133">Transmembrane helix</keyword>
<dbReference type="GO" id="GO:0005737">
    <property type="term" value="C:cytoplasm"/>
    <property type="evidence" value="ECO:0007669"/>
    <property type="project" value="TreeGrafter"/>
</dbReference>
<reference evidence="4" key="1">
    <citation type="submission" date="2022-11" db="UniProtKB">
        <authorList>
            <consortium name="EnsemblMetazoa"/>
        </authorList>
    </citation>
    <scope>IDENTIFICATION</scope>
</reference>
<keyword evidence="5" id="KW-1185">Reference proteome</keyword>
<evidence type="ECO:0000313" key="5">
    <source>
        <dbReference type="Proteomes" id="UP000887567"/>
    </source>
</evidence>
<dbReference type="RefSeq" id="XP_020906219.1">
    <property type="nucleotide sequence ID" value="XM_021050560.2"/>
</dbReference>
<keyword evidence="3" id="KW-0472">Membrane</keyword>
<sequence length="178" mass="20517">MYSRESDRRIRQQESSPFQRSLRSEGKDRVESKAERRQGKALRDESPLKTREKSINQRDFPLQSRATSTKQDALFQEHEIKLLMETILDKELSTRSYESNACKDLCLTISEDIKQRVKDLGMNRYRIICHVSIGSCSGQGLLMASRFVWNNGKDNYVTATFRNVSLFAVATVFGVVKE</sequence>
<dbReference type="Gene3D" id="3.30.1140.40">
    <property type="entry name" value="Tctex-1"/>
    <property type="match status" value="1"/>
</dbReference>
<organism evidence="4 5">
    <name type="scientific">Exaiptasia diaphana</name>
    <name type="common">Tropical sea anemone</name>
    <name type="synonym">Aiptasia pulchella</name>
    <dbReference type="NCBI Taxonomy" id="2652724"/>
    <lineage>
        <taxon>Eukaryota</taxon>
        <taxon>Metazoa</taxon>
        <taxon>Cnidaria</taxon>
        <taxon>Anthozoa</taxon>
        <taxon>Hexacorallia</taxon>
        <taxon>Actiniaria</taxon>
        <taxon>Aiptasiidae</taxon>
        <taxon>Exaiptasia</taxon>
    </lineage>
</organism>
<keyword evidence="3" id="KW-0812">Transmembrane</keyword>
<dbReference type="GO" id="GO:0045505">
    <property type="term" value="F:dynein intermediate chain binding"/>
    <property type="evidence" value="ECO:0007669"/>
    <property type="project" value="TreeGrafter"/>
</dbReference>
<dbReference type="GO" id="GO:0007018">
    <property type="term" value="P:microtubule-based movement"/>
    <property type="evidence" value="ECO:0007669"/>
    <property type="project" value="TreeGrafter"/>
</dbReference>
<feature type="region of interest" description="Disordered" evidence="2">
    <location>
        <begin position="1"/>
        <end position="67"/>
    </location>
</feature>
<dbReference type="Proteomes" id="UP000887567">
    <property type="component" value="Unplaced"/>
</dbReference>
<name>A0A913XLI4_EXADI</name>
<dbReference type="KEGG" id="epa:110244356"/>
<accession>A0A913XLI4</accession>
<evidence type="ECO:0000313" key="4">
    <source>
        <dbReference type="EnsemblMetazoa" id="XP_020906219.1"/>
    </source>
</evidence>
<dbReference type="PANTHER" id="PTHR21255:SF65">
    <property type="entry name" value="TCTEX1 DOMAIN-CONTAINING PROTEIN 2"/>
    <property type="match status" value="1"/>
</dbReference>
<evidence type="ECO:0000256" key="1">
    <source>
        <dbReference type="ARBA" id="ARBA00005361"/>
    </source>
</evidence>
<proteinExistence type="inferred from homology"/>
<evidence type="ECO:0000256" key="3">
    <source>
        <dbReference type="SAM" id="Phobius"/>
    </source>
</evidence>
<feature type="compositionally biased region" description="Basic and acidic residues" evidence="2">
    <location>
        <begin position="22"/>
        <end position="56"/>
    </location>
</feature>
<dbReference type="EnsemblMetazoa" id="XM_021050560.2">
    <property type="protein sequence ID" value="XP_020906219.1"/>
    <property type="gene ID" value="LOC110244356"/>
</dbReference>
<dbReference type="InterPro" id="IPR038586">
    <property type="entry name" value="Tctex-1-like_sf"/>
</dbReference>
<dbReference type="GeneID" id="110244356"/>
<dbReference type="PANTHER" id="PTHR21255">
    <property type="entry name" value="T-COMPLEX-ASSOCIATED-TESTIS-EXPRESSED 1/ DYNEIN LIGHT CHAIN"/>
    <property type="match status" value="1"/>
</dbReference>
<dbReference type="AlphaFoldDB" id="A0A913XLI4"/>
<comment type="similarity">
    <text evidence="1">Belongs to the dynein light chain Tctex-type family.</text>
</comment>
<dbReference type="CDD" id="cd21451">
    <property type="entry name" value="DLC-like_TCTEX1D"/>
    <property type="match status" value="1"/>
</dbReference>
<evidence type="ECO:0000256" key="2">
    <source>
        <dbReference type="SAM" id="MobiDB-lite"/>
    </source>
</evidence>
<dbReference type="OrthoDB" id="10248487at2759"/>
<feature type="compositionally biased region" description="Basic and acidic residues" evidence="2">
    <location>
        <begin position="1"/>
        <end position="12"/>
    </location>
</feature>
<protein>
    <submittedName>
        <fullName evidence="4">Uncharacterized protein</fullName>
    </submittedName>
</protein>
<dbReference type="GO" id="GO:0005868">
    <property type="term" value="C:cytoplasmic dynein complex"/>
    <property type="evidence" value="ECO:0007669"/>
    <property type="project" value="TreeGrafter"/>
</dbReference>
<dbReference type="Pfam" id="PF03645">
    <property type="entry name" value="Tctex-1"/>
    <property type="match status" value="1"/>
</dbReference>
<feature type="transmembrane region" description="Helical" evidence="3">
    <location>
        <begin position="156"/>
        <end position="176"/>
    </location>
</feature>